<dbReference type="Gene3D" id="3.30.420.40">
    <property type="match status" value="3"/>
</dbReference>
<evidence type="ECO:0008006" key="3">
    <source>
        <dbReference type="Google" id="ProtNLM"/>
    </source>
</evidence>
<protein>
    <recommendedName>
        <fullName evidence="3">HSP70 protein</fullName>
    </recommendedName>
</protein>
<sequence>MATRLARQQACPAHVIGIDFGTHASGFAIIKTETATGIAAQATTHDRWPDQPTPDAKTRTALLYRGDEVVAWGWTAVKRWTEMSSTERASHTYLEHFKLLLEDGAADGVDTVCPLPPGVTREQAVADFLAAMLRYLRGHLRRTGVILNPEEATWALTVPAIWSDAAKARMRKAAHLAGLTTAVKSASLLLALEPEAAALAAAMAGEASPTSGFLQAPASVSLAGTAASGVTLVDGDVVLVLDCGGGTVDVTLHGVRGNGVTLRLEEKVAGRGALAGGAHVDAAAMSLVRELLGGHVWDDWKEDHPAELTRLKAKWELSKRAFYSNRVAIVASSTSPAFGTGGCRPTALIARPAHVRNGDLRLQLPERLAEQCTVLSTPSRDRGWVSADGSLVLSAEVVAKEVFDPVVDQVLQVMADMLYEGYTSGATCNKVLLVGGFARSPYLQARVRQAMPAGTSLLLPTDPGAAVVAGAAIFGALPALVSGRRTRLSYGVNMARPWTSEDAIHAASDGVPTKFWHEEKKSWYALGTYNEFVKRNELVDVGHITKKTFCPLYKTQTSVEFKLYGTCNSAASYTTDSGMQELASVTLELPTGWARTLSRANEYSVEVEFRFGCTELSMIATDARSRNAVAATVVWDADLV</sequence>
<dbReference type="InterPro" id="IPR043129">
    <property type="entry name" value="ATPase_NBD"/>
</dbReference>
<accession>A0A150GTZ4</accession>
<reference evidence="2" key="1">
    <citation type="journal article" date="2016" name="Nat. Commun.">
        <title>The Gonium pectorale genome demonstrates co-option of cell cycle regulation during the evolution of multicellularity.</title>
        <authorList>
            <person name="Hanschen E.R."/>
            <person name="Marriage T.N."/>
            <person name="Ferris P.J."/>
            <person name="Hamaji T."/>
            <person name="Toyoda A."/>
            <person name="Fujiyama A."/>
            <person name="Neme R."/>
            <person name="Noguchi H."/>
            <person name="Minakuchi Y."/>
            <person name="Suzuki M."/>
            <person name="Kawai-Toyooka H."/>
            <person name="Smith D.R."/>
            <person name="Sparks H."/>
            <person name="Anderson J."/>
            <person name="Bakaric R."/>
            <person name="Luria V."/>
            <person name="Karger A."/>
            <person name="Kirschner M.W."/>
            <person name="Durand P.M."/>
            <person name="Michod R.E."/>
            <person name="Nozaki H."/>
            <person name="Olson B.J."/>
        </authorList>
    </citation>
    <scope>NUCLEOTIDE SEQUENCE [LARGE SCALE GENOMIC DNA]</scope>
    <source>
        <strain evidence="2">NIES-2863</strain>
    </source>
</reference>
<dbReference type="EMBL" id="LSYV01000008">
    <property type="protein sequence ID" value="KXZ53291.1"/>
    <property type="molecule type" value="Genomic_DNA"/>
</dbReference>
<organism evidence="1 2">
    <name type="scientific">Gonium pectorale</name>
    <name type="common">Green alga</name>
    <dbReference type="NCBI Taxonomy" id="33097"/>
    <lineage>
        <taxon>Eukaryota</taxon>
        <taxon>Viridiplantae</taxon>
        <taxon>Chlorophyta</taxon>
        <taxon>core chlorophytes</taxon>
        <taxon>Chlorophyceae</taxon>
        <taxon>CS clade</taxon>
        <taxon>Chlamydomonadales</taxon>
        <taxon>Volvocaceae</taxon>
        <taxon>Gonium</taxon>
    </lineage>
</organism>
<dbReference type="OrthoDB" id="542748at2759"/>
<evidence type="ECO:0000313" key="1">
    <source>
        <dbReference type="EMBL" id="KXZ53291.1"/>
    </source>
</evidence>
<dbReference type="Proteomes" id="UP000075714">
    <property type="component" value="Unassembled WGS sequence"/>
</dbReference>
<proteinExistence type="predicted"/>
<gene>
    <name evidence="1" type="ORF">GPECTOR_7g1185</name>
</gene>
<dbReference type="STRING" id="33097.A0A150GTZ4"/>
<dbReference type="SUPFAM" id="SSF53067">
    <property type="entry name" value="Actin-like ATPase domain"/>
    <property type="match status" value="2"/>
</dbReference>
<evidence type="ECO:0000313" key="2">
    <source>
        <dbReference type="Proteomes" id="UP000075714"/>
    </source>
</evidence>
<comment type="caution">
    <text evidence="1">The sequence shown here is derived from an EMBL/GenBank/DDBJ whole genome shotgun (WGS) entry which is preliminary data.</text>
</comment>
<dbReference type="PANTHER" id="PTHR14187">
    <property type="entry name" value="ALPHA KINASE/ELONGATION FACTOR 2 KINASE"/>
    <property type="match status" value="1"/>
</dbReference>
<name>A0A150GTZ4_GONPE</name>
<keyword evidence="2" id="KW-1185">Reference proteome</keyword>
<dbReference type="AlphaFoldDB" id="A0A150GTZ4"/>
<dbReference type="PANTHER" id="PTHR14187:SF5">
    <property type="entry name" value="HEAT SHOCK 70 KDA PROTEIN 12A"/>
    <property type="match status" value="1"/>
</dbReference>